<dbReference type="InterPro" id="IPR000800">
    <property type="entry name" value="Notch_dom"/>
</dbReference>
<dbReference type="Proteomes" id="UP001162131">
    <property type="component" value="Unassembled WGS sequence"/>
</dbReference>
<dbReference type="AlphaFoldDB" id="A0AAU9IEP5"/>
<reference evidence="5" key="1">
    <citation type="submission" date="2021-09" db="EMBL/GenBank/DDBJ databases">
        <authorList>
            <consortium name="AG Swart"/>
            <person name="Singh M."/>
            <person name="Singh A."/>
            <person name="Seah K."/>
            <person name="Emmerich C."/>
        </authorList>
    </citation>
    <scope>NUCLEOTIDE SEQUENCE</scope>
    <source>
        <strain evidence="5">ATCC30299</strain>
    </source>
</reference>
<proteinExistence type="predicted"/>
<comment type="caution">
    <text evidence="5">The sequence shown here is derived from an EMBL/GenBank/DDBJ whole genome shotgun (WGS) entry which is preliminary data.</text>
</comment>
<evidence type="ECO:0000313" key="5">
    <source>
        <dbReference type="EMBL" id="CAG9312602.1"/>
    </source>
</evidence>
<evidence type="ECO:0000313" key="6">
    <source>
        <dbReference type="Proteomes" id="UP001162131"/>
    </source>
</evidence>
<gene>
    <name evidence="5" type="ORF">BSTOLATCC_MIC7131</name>
</gene>
<organism evidence="5 6">
    <name type="scientific">Blepharisma stoltei</name>
    <dbReference type="NCBI Taxonomy" id="1481888"/>
    <lineage>
        <taxon>Eukaryota</taxon>
        <taxon>Sar</taxon>
        <taxon>Alveolata</taxon>
        <taxon>Ciliophora</taxon>
        <taxon>Postciliodesmatophora</taxon>
        <taxon>Heterotrichea</taxon>
        <taxon>Heterotrichida</taxon>
        <taxon>Blepharismidae</taxon>
        <taxon>Blepharisma</taxon>
    </lineage>
</organism>
<evidence type="ECO:0000256" key="1">
    <source>
        <dbReference type="ARBA" id="ARBA00022737"/>
    </source>
</evidence>
<keyword evidence="6" id="KW-1185">Reference proteome</keyword>
<evidence type="ECO:0000256" key="3">
    <source>
        <dbReference type="ARBA" id="ARBA00023180"/>
    </source>
</evidence>
<dbReference type="Pfam" id="PF00066">
    <property type="entry name" value="Notch"/>
    <property type="match status" value="1"/>
</dbReference>
<name>A0AAU9IEP5_9CILI</name>
<evidence type="ECO:0000259" key="4">
    <source>
        <dbReference type="Pfam" id="PF00066"/>
    </source>
</evidence>
<keyword evidence="1" id="KW-0677">Repeat</keyword>
<accession>A0AAU9IEP5</accession>
<feature type="domain" description="LNR" evidence="4">
    <location>
        <begin position="32"/>
        <end position="53"/>
    </location>
</feature>
<keyword evidence="2" id="KW-1015">Disulfide bond</keyword>
<evidence type="ECO:0000256" key="2">
    <source>
        <dbReference type="ARBA" id="ARBA00023157"/>
    </source>
</evidence>
<dbReference type="EMBL" id="CAJZBQ010000008">
    <property type="protein sequence ID" value="CAG9312602.1"/>
    <property type="molecule type" value="Genomic_DNA"/>
</dbReference>
<keyword evidence="3" id="KW-0325">Glycoprotein</keyword>
<sequence>MIYLSLFFIIQAFGADIACNLHECPPVIVTSKQQGDGNCDLNCMSPYCNYDSGSVFQSFDDRLKSDCYEPC</sequence>
<protein>
    <recommendedName>
        <fullName evidence="4">LNR domain-containing protein</fullName>
    </recommendedName>
</protein>